<evidence type="ECO:0000313" key="1">
    <source>
        <dbReference type="EMBL" id="GAI68665.1"/>
    </source>
</evidence>
<name>X1RZN5_9ZZZZ</name>
<comment type="caution">
    <text evidence="1">The sequence shown here is derived from an EMBL/GenBank/DDBJ whole genome shotgun (WGS) entry which is preliminary data.</text>
</comment>
<proteinExistence type="predicted"/>
<dbReference type="AlphaFoldDB" id="X1RZN5"/>
<accession>X1RZN5</accession>
<reference evidence="1" key="1">
    <citation type="journal article" date="2014" name="Front. Microbiol.">
        <title>High frequency of phylogenetically diverse reductive dehalogenase-homologous genes in deep subseafloor sedimentary metagenomes.</title>
        <authorList>
            <person name="Kawai M."/>
            <person name="Futagami T."/>
            <person name="Toyoda A."/>
            <person name="Takaki Y."/>
            <person name="Nishi S."/>
            <person name="Hori S."/>
            <person name="Arai W."/>
            <person name="Tsubouchi T."/>
            <person name="Morono Y."/>
            <person name="Uchiyama I."/>
            <person name="Ito T."/>
            <person name="Fujiyama A."/>
            <person name="Inagaki F."/>
            <person name="Takami H."/>
        </authorList>
    </citation>
    <scope>NUCLEOTIDE SEQUENCE</scope>
    <source>
        <strain evidence="1">Expedition CK06-06</strain>
    </source>
</reference>
<protein>
    <submittedName>
        <fullName evidence="1">Uncharacterized protein</fullName>
    </submittedName>
</protein>
<sequence length="148" mass="16435">MGAIITDGRKKEEIHLAYELSNGIKVMITGKVKELLKKYDLKVEELWKIGSIGQCIEDIKCTGKCIQIMGPINKGNIVRVISDISLADDIWCICPEAGCIGAIFNLDPGIALKDPAIYISFKDLAKKISPDQRKPVLKMLKAMIEEEM</sequence>
<organism evidence="1">
    <name type="scientific">marine sediment metagenome</name>
    <dbReference type="NCBI Taxonomy" id="412755"/>
    <lineage>
        <taxon>unclassified sequences</taxon>
        <taxon>metagenomes</taxon>
        <taxon>ecological metagenomes</taxon>
    </lineage>
</organism>
<gene>
    <name evidence="1" type="ORF">S12H4_06285</name>
</gene>
<dbReference type="EMBL" id="BARW01002188">
    <property type="protein sequence ID" value="GAI68665.1"/>
    <property type="molecule type" value="Genomic_DNA"/>
</dbReference>